<dbReference type="EMBL" id="JAPCWZ010000004">
    <property type="protein sequence ID" value="KAK8867850.1"/>
    <property type="molecule type" value="Genomic_DNA"/>
</dbReference>
<comment type="caution">
    <text evidence="2">The sequence shown here is derived from an EMBL/GenBank/DDBJ whole genome shotgun (WGS) entry which is preliminary data.</text>
</comment>
<feature type="region of interest" description="Disordered" evidence="1">
    <location>
        <begin position="156"/>
        <end position="182"/>
    </location>
</feature>
<keyword evidence="3" id="KW-1185">Reference proteome</keyword>
<feature type="compositionally biased region" description="Pro residues" evidence="1">
    <location>
        <begin position="18"/>
        <end position="27"/>
    </location>
</feature>
<protein>
    <recommendedName>
        <fullName evidence="4">Protein kinase domain-containing protein</fullName>
    </recommendedName>
</protein>
<reference evidence="2 3" key="1">
    <citation type="journal article" date="2024" name="IMA Fungus">
        <title>Apiospora arundinis, a panoply of carbohydrate-active enzymes and secondary metabolites.</title>
        <authorList>
            <person name="Sorensen T."/>
            <person name="Petersen C."/>
            <person name="Muurmann A.T."/>
            <person name="Christiansen J.V."/>
            <person name="Brundto M.L."/>
            <person name="Overgaard C.K."/>
            <person name="Boysen A.T."/>
            <person name="Wollenberg R.D."/>
            <person name="Larsen T.O."/>
            <person name="Sorensen J.L."/>
            <person name="Nielsen K.L."/>
            <person name="Sondergaard T.E."/>
        </authorList>
    </citation>
    <scope>NUCLEOTIDE SEQUENCE [LARGE SCALE GENOMIC DNA]</scope>
    <source>
        <strain evidence="2 3">AAU 773</strain>
    </source>
</reference>
<gene>
    <name evidence="2" type="ORF">PGQ11_006428</name>
</gene>
<name>A0ABR2ISS5_9PEZI</name>
<feature type="region of interest" description="Disordered" evidence="1">
    <location>
        <begin position="1"/>
        <end position="41"/>
    </location>
</feature>
<evidence type="ECO:0008006" key="4">
    <source>
        <dbReference type="Google" id="ProtNLM"/>
    </source>
</evidence>
<feature type="compositionally biased region" description="Polar residues" evidence="1">
    <location>
        <begin position="1"/>
        <end position="10"/>
    </location>
</feature>
<evidence type="ECO:0000256" key="1">
    <source>
        <dbReference type="SAM" id="MobiDB-lite"/>
    </source>
</evidence>
<sequence length="305" mass="34362">MSPKQPSKKQLNAEAKVAPPPPEPPMPSTITEEPAPSTPAQSITWNDMRRAKMHPLPESADLEIKSYLGKGIEGIVFKGKIHNDTHVAIKVPLRRRLDGGTAEMPWPFQEECRNAALLQNLRQGMEIVADYGRRVRVKTKPEDAGEMKQNILAFCTEPSSSSSSSSTRAESSEDDGGGGEYTTLTEFPPLPRCYGWARIERETLETFPEFGRDAYAGSEVDFRYALIYDYMSEGRSPRSSAIRDIMQKQLNFFYLTGFNIEPYKEDNWRGGVLVDMNDLASLFGPWWDEGYVARYDVIKYLGDEA</sequence>
<dbReference type="Proteomes" id="UP001390339">
    <property type="component" value="Unassembled WGS sequence"/>
</dbReference>
<evidence type="ECO:0000313" key="2">
    <source>
        <dbReference type="EMBL" id="KAK8867850.1"/>
    </source>
</evidence>
<evidence type="ECO:0000313" key="3">
    <source>
        <dbReference type="Proteomes" id="UP001390339"/>
    </source>
</evidence>
<accession>A0ABR2ISS5</accession>
<proteinExistence type="predicted"/>
<organism evidence="2 3">
    <name type="scientific">Apiospora arundinis</name>
    <dbReference type="NCBI Taxonomy" id="335852"/>
    <lineage>
        <taxon>Eukaryota</taxon>
        <taxon>Fungi</taxon>
        <taxon>Dikarya</taxon>
        <taxon>Ascomycota</taxon>
        <taxon>Pezizomycotina</taxon>
        <taxon>Sordariomycetes</taxon>
        <taxon>Xylariomycetidae</taxon>
        <taxon>Amphisphaeriales</taxon>
        <taxon>Apiosporaceae</taxon>
        <taxon>Apiospora</taxon>
    </lineage>
</organism>